<evidence type="ECO:0000313" key="3">
    <source>
        <dbReference type="Proteomes" id="UP001054837"/>
    </source>
</evidence>
<feature type="compositionally biased region" description="Polar residues" evidence="1">
    <location>
        <begin position="13"/>
        <end position="34"/>
    </location>
</feature>
<comment type="caution">
    <text evidence="2">The sequence shown here is derived from an EMBL/GenBank/DDBJ whole genome shotgun (WGS) entry which is preliminary data.</text>
</comment>
<dbReference type="Proteomes" id="UP001054837">
    <property type="component" value="Unassembled WGS sequence"/>
</dbReference>
<protein>
    <submittedName>
        <fullName evidence="2">Uncharacterized protein</fullName>
    </submittedName>
</protein>
<feature type="region of interest" description="Disordered" evidence="1">
    <location>
        <begin position="1"/>
        <end position="34"/>
    </location>
</feature>
<reference evidence="2 3" key="1">
    <citation type="submission" date="2021-06" db="EMBL/GenBank/DDBJ databases">
        <title>Caerostris darwini draft genome.</title>
        <authorList>
            <person name="Kono N."/>
            <person name="Arakawa K."/>
        </authorList>
    </citation>
    <scope>NUCLEOTIDE SEQUENCE [LARGE SCALE GENOMIC DNA]</scope>
</reference>
<organism evidence="2 3">
    <name type="scientific">Caerostris darwini</name>
    <dbReference type="NCBI Taxonomy" id="1538125"/>
    <lineage>
        <taxon>Eukaryota</taxon>
        <taxon>Metazoa</taxon>
        <taxon>Ecdysozoa</taxon>
        <taxon>Arthropoda</taxon>
        <taxon>Chelicerata</taxon>
        <taxon>Arachnida</taxon>
        <taxon>Araneae</taxon>
        <taxon>Araneomorphae</taxon>
        <taxon>Entelegynae</taxon>
        <taxon>Araneoidea</taxon>
        <taxon>Araneidae</taxon>
        <taxon>Caerostris</taxon>
    </lineage>
</organism>
<sequence length="114" mass="12395">MKAVNDLKEGLTGNPSLSERPSPSSAGQAEKQSQLSKCVHFLARALRRREKGRQPRGRGLVSTCLLLFQTRRVAFGKGGMPSKGWAVDLGIQVCLIDSESEGIERLEEIATVSD</sequence>
<evidence type="ECO:0000256" key="1">
    <source>
        <dbReference type="SAM" id="MobiDB-lite"/>
    </source>
</evidence>
<accession>A0AAV4MN21</accession>
<evidence type="ECO:0000313" key="2">
    <source>
        <dbReference type="EMBL" id="GIX72179.1"/>
    </source>
</evidence>
<keyword evidence="3" id="KW-1185">Reference proteome</keyword>
<gene>
    <name evidence="2" type="ORF">CDAR_561581</name>
</gene>
<proteinExistence type="predicted"/>
<dbReference type="EMBL" id="BPLQ01000502">
    <property type="protein sequence ID" value="GIX72179.1"/>
    <property type="molecule type" value="Genomic_DNA"/>
</dbReference>
<name>A0AAV4MN21_9ARAC</name>
<dbReference type="AlphaFoldDB" id="A0AAV4MN21"/>